<organism evidence="2 3">
    <name type="scientific">Corynebacterium incognita</name>
    <dbReference type="NCBI Taxonomy" id="2754725"/>
    <lineage>
        <taxon>Bacteria</taxon>
        <taxon>Bacillati</taxon>
        <taxon>Actinomycetota</taxon>
        <taxon>Actinomycetes</taxon>
        <taxon>Mycobacteriales</taxon>
        <taxon>Corynebacteriaceae</taxon>
        <taxon>Corynebacterium</taxon>
    </lineage>
</organism>
<dbReference type="KEGG" id="cik:H0194_04605"/>
<keyword evidence="3" id="KW-1185">Reference proteome</keyword>
<evidence type="ECO:0000313" key="2">
    <source>
        <dbReference type="EMBL" id="QNE90264.1"/>
    </source>
</evidence>
<sequence>MNLPAPGSTWPPTQWEPVTRMINDAAVWWEGDAKHLDSRYTGVTNRPSQYMGGVVGAASRFFWGSPVPQGQTNRKVHLPIAADIAATAATLLFETPPTFSCEDEHQAGRLDALFNNDMFPADLLVMGESLSALGGAFGRVMWDTEIADEPWIEFVDADSAFPEFSYGRLVAVTFHEELAALDDKHTWRLLSRYTAGRIEYGLYEGTVDNVGKPKPLTDHPATQALANIVDSNSGVESHTSGIAAVYIPNVRPVVEFRKYGQLRHIGRPDLSPDLYGLFDLLDETWSDIRREMKLGKARATVPESWLKTNGLGQGKTFDVDREFYDGMNIPPTDGSAQAHLFQPSLRFDKYLQLADATVLEILRRANYSPATFGITNQGAQKTAREIDSEYKASLQTWKAKSRYVRAGLSQLAVAALEVDAWLNGHPAPADKVTITMEPPVQETMLDKAQTIQALDAARAISTERKVASLYPDMSQADQDTEVQRIKAEQAGVLDPLGNLDPDEPFEMD</sequence>
<evidence type="ECO:0000256" key="1">
    <source>
        <dbReference type="SAM" id="MobiDB-lite"/>
    </source>
</evidence>
<proteinExistence type="predicted"/>
<name>A0A7G7CRP8_9CORY</name>
<gene>
    <name evidence="2" type="ORF">H0194_04605</name>
</gene>
<dbReference type="AlphaFoldDB" id="A0A7G7CRP8"/>
<dbReference type="InterPro" id="IPR021145">
    <property type="entry name" value="Portal_protein_SPP1_Gp6-like"/>
</dbReference>
<dbReference type="EMBL" id="CP059404">
    <property type="protein sequence ID" value="QNE90264.1"/>
    <property type="molecule type" value="Genomic_DNA"/>
</dbReference>
<evidence type="ECO:0000313" key="3">
    <source>
        <dbReference type="Proteomes" id="UP000515743"/>
    </source>
</evidence>
<dbReference type="Pfam" id="PF05133">
    <property type="entry name" value="SPP1_portal"/>
    <property type="match status" value="1"/>
</dbReference>
<protein>
    <submittedName>
        <fullName evidence="2">Phage portal protein</fullName>
    </submittedName>
</protein>
<dbReference type="Proteomes" id="UP000515743">
    <property type="component" value="Chromosome"/>
</dbReference>
<reference evidence="2 3" key="1">
    <citation type="submission" date="2020-07" db="EMBL/GenBank/DDBJ databases">
        <title>Complete genome and description of Corynebacterium incognita strain Marseille-Q3630 sp. nov.</title>
        <authorList>
            <person name="Boxberger M."/>
        </authorList>
    </citation>
    <scope>NUCLEOTIDE SEQUENCE [LARGE SCALE GENOMIC DNA]</scope>
    <source>
        <strain evidence="2 3">Marseille-Q3630</strain>
    </source>
</reference>
<feature type="region of interest" description="Disordered" evidence="1">
    <location>
        <begin position="488"/>
        <end position="508"/>
    </location>
</feature>
<accession>A0A7G7CRP8</accession>